<dbReference type="GO" id="GO:0006974">
    <property type="term" value="P:DNA damage response"/>
    <property type="evidence" value="ECO:0007669"/>
    <property type="project" value="TreeGrafter"/>
</dbReference>
<accession>A0A7W7C596</accession>
<keyword evidence="2" id="KW-1185">Reference proteome</keyword>
<comment type="caution">
    <text evidence="1">The sequence shown here is derived from an EMBL/GenBank/DDBJ whole genome shotgun (WGS) entry which is preliminary data.</text>
</comment>
<proteinExistence type="predicted"/>
<dbReference type="InterPro" id="IPR007497">
    <property type="entry name" value="SIMPL/DUF541"/>
</dbReference>
<dbReference type="Proteomes" id="UP000533598">
    <property type="component" value="Unassembled WGS sequence"/>
</dbReference>
<name>A0A7W7C596_9PSEU</name>
<dbReference type="PANTHER" id="PTHR34387:SF1">
    <property type="entry name" value="PERIPLASMIC IMMUNOGENIC PROTEIN"/>
    <property type="match status" value="1"/>
</dbReference>
<sequence length="200" mass="21372">MTKGTGEVERTADRAQLWVSFTASAGDRTEAVTLLGQRVAGVEPLLEQDGVEVRSRRLSVQPNWQGDRQIGANAEQHYQLRVADRATLERVVAALVAAEPAALNGPDWELSEQAEAAREAQVLAVADARRRAEGYASALGVRLGPLLRISDGEDAHYAPMARAGGYAMAAEVSPAVQALNLEPQAITVGARCTTTWSLLD</sequence>
<dbReference type="PANTHER" id="PTHR34387">
    <property type="entry name" value="SLR1258 PROTEIN"/>
    <property type="match status" value="1"/>
</dbReference>
<dbReference type="Gene3D" id="3.30.70.2970">
    <property type="entry name" value="Protein of unknown function (DUF541), domain 2"/>
    <property type="match status" value="1"/>
</dbReference>
<gene>
    <name evidence="1" type="ORF">HNR67_000906</name>
</gene>
<dbReference type="Pfam" id="PF04402">
    <property type="entry name" value="SIMPL"/>
    <property type="match status" value="1"/>
</dbReference>
<dbReference type="InterPro" id="IPR052022">
    <property type="entry name" value="26kDa_periplasmic_antigen"/>
</dbReference>
<dbReference type="Gene3D" id="3.30.110.170">
    <property type="entry name" value="Protein of unknown function (DUF541), domain 1"/>
    <property type="match status" value="1"/>
</dbReference>
<dbReference type="AlphaFoldDB" id="A0A7W7C596"/>
<evidence type="ECO:0000313" key="2">
    <source>
        <dbReference type="Proteomes" id="UP000533598"/>
    </source>
</evidence>
<reference evidence="1 2" key="1">
    <citation type="submission" date="2020-08" db="EMBL/GenBank/DDBJ databases">
        <title>Sequencing the genomes of 1000 actinobacteria strains.</title>
        <authorList>
            <person name="Klenk H.-P."/>
        </authorList>
    </citation>
    <scope>NUCLEOTIDE SEQUENCE [LARGE SCALE GENOMIC DNA]</scope>
    <source>
        <strain evidence="1 2">DSM 44230</strain>
    </source>
</reference>
<dbReference type="RefSeq" id="WP_344964589.1">
    <property type="nucleotide sequence ID" value="NZ_BAAAUI010000024.1"/>
</dbReference>
<protein>
    <submittedName>
        <fullName evidence="1">Uncharacterized protein YggE</fullName>
    </submittedName>
</protein>
<dbReference type="EMBL" id="JACHMH010000001">
    <property type="protein sequence ID" value="MBB4674788.1"/>
    <property type="molecule type" value="Genomic_DNA"/>
</dbReference>
<evidence type="ECO:0000313" key="1">
    <source>
        <dbReference type="EMBL" id="MBB4674788.1"/>
    </source>
</evidence>
<organism evidence="1 2">
    <name type="scientific">Crossiella cryophila</name>
    <dbReference type="NCBI Taxonomy" id="43355"/>
    <lineage>
        <taxon>Bacteria</taxon>
        <taxon>Bacillati</taxon>
        <taxon>Actinomycetota</taxon>
        <taxon>Actinomycetes</taxon>
        <taxon>Pseudonocardiales</taxon>
        <taxon>Pseudonocardiaceae</taxon>
        <taxon>Crossiella</taxon>
    </lineage>
</organism>